<dbReference type="AlphaFoldDB" id="A0A250J8U0"/>
<keyword evidence="2" id="KW-0862">Zinc</keyword>
<reference evidence="6 7" key="1">
    <citation type="submission" date="2017-06" db="EMBL/GenBank/DDBJ databases">
        <title>Sequencing and comparative analysis of myxobacterial genomes.</title>
        <authorList>
            <person name="Rupp O."/>
            <person name="Goesmann A."/>
            <person name="Sogaard-Andersen L."/>
        </authorList>
    </citation>
    <scope>NUCLEOTIDE SEQUENCE [LARGE SCALE GENOMIC DNA]</scope>
    <source>
        <strain evidence="6 7">DSM 52655</strain>
    </source>
</reference>
<accession>A0A250J8U0</accession>
<evidence type="ECO:0000256" key="4">
    <source>
        <dbReference type="SAM" id="SignalP"/>
    </source>
</evidence>
<dbReference type="InterPro" id="IPR024134">
    <property type="entry name" value="SOD_Cu/Zn_/chaperone"/>
</dbReference>
<dbReference type="KEGG" id="cfus:CYFUS_005451"/>
<evidence type="ECO:0000313" key="7">
    <source>
        <dbReference type="Proteomes" id="UP000217257"/>
    </source>
</evidence>
<keyword evidence="2" id="KW-0186">Copper</keyword>
<dbReference type="SUPFAM" id="SSF49329">
    <property type="entry name" value="Cu,Zn superoxide dismutase-like"/>
    <property type="match status" value="1"/>
</dbReference>
<evidence type="ECO:0000256" key="3">
    <source>
        <dbReference type="SAM" id="MobiDB-lite"/>
    </source>
</evidence>
<protein>
    <recommendedName>
        <fullName evidence="2">Superoxide dismutase [Cu-Zn]</fullName>
        <ecNumber evidence="2">1.15.1.1</ecNumber>
    </recommendedName>
</protein>
<dbReference type="EMBL" id="CP022098">
    <property type="protein sequence ID" value="ATB40003.1"/>
    <property type="molecule type" value="Genomic_DNA"/>
</dbReference>
<evidence type="ECO:0000256" key="1">
    <source>
        <dbReference type="ARBA" id="ARBA00010457"/>
    </source>
</evidence>
<feature type="region of interest" description="Disordered" evidence="3">
    <location>
        <begin position="82"/>
        <end position="111"/>
    </location>
</feature>
<dbReference type="PROSITE" id="PS51257">
    <property type="entry name" value="PROKAR_LIPOPROTEIN"/>
    <property type="match status" value="1"/>
</dbReference>
<dbReference type="InterPro" id="IPR001424">
    <property type="entry name" value="SOD_Cu_Zn_dom"/>
</dbReference>
<organism evidence="6 7">
    <name type="scientific">Cystobacter fuscus</name>
    <dbReference type="NCBI Taxonomy" id="43"/>
    <lineage>
        <taxon>Bacteria</taxon>
        <taxon>Pseudomonadati</taxon>
        <taxon>Myxococcota</taxon>
        <taxon>Myxococcia</taxon>
        <taxon>Myxococcales</taxon>
        <taxon>Cystobacterineae</taxon>
        <taxon>Archangiaceae</taxon>
        <taxon>Cystobacter</taxon>
    </lineage>
</organism>
<dbReference type="RefSeq" id="WP_095987953.1">
    <property type="nucleotide sequence ID" value="NZ_CP022098.1"/>
</dbReference>
<dbReference type="PROSITE" id="PS00087">
    <property type="entry name" value="SOD_CU_ZN_1"/>
    <property type="match status" value="1"/>
</dbReference>
<dbReference type="Gene3D" id="2.60.40.200">
    <property type="entry name" value="Superoxide dismutase, copper/zinc binding domain"/>
    <property type="match status" value="1"/>
</dbReference>
<sequence length="177" mass="17775">MKNPSVAFFRVSLMSAVLVLAACGTGRSAIATLDSRSDSLTTGKATFIESGDKVTLDLEVAGATPGLHGAHIHQTGDCTAADAASAGGHWNPAGVSHGSADPGHHLGDLGNIEIGQDGRGTLKLTKQAWKIGDGSAQDVVGKALVIHAGQDDLATDPAGNSGGRVACGVIAEKTDKK</sequence>
<keyword evidence="2" id="KW-0560">Oxidoreductase</keyword>
<keyword evidence="4" id="KW-0732">Signal</keyword>
<dbReference type="InterPro" id="IPR018152">
    <property type="entry name" value="SOD_Cu/Zn_BS"/>
</dbReference>
<keyword evidence="2" id="KW-0479">Metal-binding</keyword>
<dbReference type="CDD" id="cd00305">
    <property type="entry name" value="Cu-Zn_Superoxide_Dismutase"/>
    <property type="match status" value="1"/>
</dbReference>
<dbReference type="Proteomes" id="UP000217257">
    <property type="component" value="Chromosome"/>
</dbReference>
<dbReference type="InterPro" id="IPR036423">
    <property type="entry name" value="SOD-like_Cu/Zn_dom_sf"/>
</dbReference>
<feature type="domain" description="Superoxide dismutase copper/zinc binding" evidence="5">
    <location>
        <begin position="42"/>
        <end position="170"/>
    </location>
</feature>
<feature type="chain" id="PRO_5012852026" description="Superoxide dismutase [Cu-Zn]" evidence="4">
    <location>
        <begin position="22"/>
        <end position="177"/>
    </location>
</feature>
<comment type="function">
    <text evidence="2">Destroys radicals which are normally produced within the cells and which are toxic to biological systems.</text>
</comment>
<dbReference type="PROSITE" id="PS00332">
    <property type="entry name" value="SOD_CU_ZN_2"/>
    <property type="match status" value="1"/>
</dbReference>
<dbReference type="GO" id="GO:0004784">
    <property type="term" value="F:superoxide dismutase activity"/>
    <property type="evidence" value="ECO:0007669"/>
    <property type="project" value="UniProtKB-EC"/>
</dbReference>
<evidence type="ECO:0000259" key="5">
    <source>
        <dbReference type="Pfam" id="PF00080"/>
    </source>
</evidence>
<name>A0A250J8U0_9BACT</name>
<evidence type="ECO:0000313" key="6">
    <source>
        <dbReference type="EMBL" id="ATB40003.1"/>
    </source>
</evidence>
<evidence type="ECO:0000256" key="2">
    <source>
        <dbReference type="RuleBase" id="RU000393"/>
    </source>
</evidence>
<dbReference type="Pfam" id="PF00080">
    <property type="entry name" value="Sod_Cu"/>
    <property type="match status" value="1"/>
</dbReference>
<dbReference type="GO" id="GO:0005507">
    <property type="term" value="F:copper ion binding"/>
    <property type="evidence" value="ECO:0007669"/>
    <property type="project" value="InterPro"/>
</dbReference>
<gene>
    <name evidence="6" type="ORF">CYFUS_005451</name>
</gene>
<dbReference type="PRINTS" id="PR00068">
    <property type="entry name" value="CUZNDISMTASE"/>
</dbReference>
<dbReference type="EC" id="1.15.1.1" evidence="2"/>
<proteinExistence type="inferred from homology"/>
<comment type="similarity">
    <text evidence="1 2">Belongs to the Cu-Zn superoxide dismutase family.</text>
</comment>
<comment type="cofactor">
    <cofactor evidence="2">
        <name>Zn(2+)</name>
        <dbReference type="ChEBI" id="CHEBI:29105"/>
    </cofactor>
    <text evidence="2">Binds 1 zinc ion per subunit.</text>
</comment>
<dbReference type="PANTHER" id="PTHR10003">
    <property type="entry name" value="SUPEROXIDE DISMUTASE CU-ZN -RELATED"/>
    <property type="match status" value="1"/>
</dbReference>
<comment type="catalytic activity">
    <reaction evidence="2">
        <text>2 superoxide + 2 H(+) = H2O2 + O2</text>
        <dbReference type="Rhea" id="RHEA:20696"/>
        <dbReference type="ChEBI" id="CHEBI:15378"/>
        <dbReference type="ChEBI" id="CHEBI:15379"/>
        <dbReference type="ChEBI" id="CHEBI:16240"/>
        <dbReference type="ChEBI" id="CHEBI:18421"/>
        <dbReference type="EC" id="1.15.1.1"/>
    </reaction>
</comment>
<feature type="signal peptide" evidence="4">
    <location>
        <begin position="1"/>
        <end position="21"/>
    </location>
</feature>
<comment type="cofactor">
    <cofactor evidence="2">
        <name>Cu cation</name>
        <dbReference type="ChEBI" id="CHEBI:23378"/>
    </cofactor>
    <text evidence="2">Binds 1 copper ion per subunit.</text>
</comment>